<dbReference type="Pfam" id="PF19701">
    <property type="entry name" value="DUF6199"/>
    <property type="match status" value="1"/>
</dbReference>
<keyword evidence="4" id="KW-1185">Reference proteome</keyword>
<keyword evidence="1" id="KW-1133">Transmembrane helix</keyword>
<accession>A0ABD6ASX4</accession>
<evidence type="ECO:0000259" key="2">
    <source>
        <dbReference type="Pfam" id="PF19701"/>
    </source>
</evidence>
<dbReference type="AlphaFoldDB" id="A0ABD6ASX4"/>
<evidence type="ECO:0000313" key="3">
    <source>
        <dbReference type="EMBL" id="MFD1512638.1"/>
    </source>
</evidence>
<evidence type="ECO:0000313" key="4">
    <source>
        <dbReference type="Proteomes" id="UP001597187"/>
    </source>
</evidence>
<dbReference type="RefSeq" id="WP_250872608.1">
    <property type="nucleotide sequence ID" value="NZ_JALXFV010000002.1"/>
</dbReference>
<evidence type="ECO:0000256" key="1">
    <source>
        <dbReference type="SAM" id="Phobius"/>
    </source>
</evidence>
<sequence>MVEPSTVVFGSLAGLAGLALATNAETVARFEERLDAVGSARDGPVAPAEWKVHGHRALGVVLVLVGALFTVAGFLR</sequence>
<feature type="transmembrane region" description="Helical" evidence="1">
    <location>
        <begin position="57"/>
        <end position="75"/>
    </location>
</feature>
<reference evidence="3 4" key="1">
    <citation type="journal article" date="2019" name="Int. J. Syst. Evol. Microbiol.">
        <title>The Global Catalogue of Microorganisms (GCM) 10K type strain sequencing project: providing services to taxonomists for standard genome sequencing and annotation.</title>
        <authorList>
            <consortium name="The Broad Institute Genomics Platform"/>
            <consortium name="The Broad Institute Genome Sequencing Center for Infectious Disease"/>
            <person name="Wu L."/>
            <person name="Ma J."/>
        </authorList>
    </citation>
    <scope>NUCLEOTIDE SEQUENCE [LARGE SCALE GENOMIC DNA]</scope>
    <source>
        <strain evidence="3 4">CGMCC 1.12563</strain>
    </source>
</reference>
<dbReference type="EMBL" id="JBHUDC010000002">
    <property type="protein sequence ID" value="MFD1512638.1"/>
    <property type="molecule type" value="Genomic_DNA"/>
</dbReference>
<dbReference type="Proteomes" id="UP001597187">
    <property type="component" value="Unassembled WGS sequence"/>
</dbReference>
<feature type="domain" description="DUF6199" evidence="2">
    <location>
        <begin position="10"/>
        <end position="72"/>
    </location>
</feature>
<gene>
    <name evidence="3" type="ORF">ACFSBT_04995</name>
</gene>
<keyword evidence="1" id="KW-0472">Membrane</keyword>
<organism evidence="3 4">
    <name type="scientific">Halomarina rubra</name>
    <dbReference type="NCBI Taxonomy" id="2071873"/>
    <lineage>
        <taxon>Archaea</taxon>
        <taxon>Methanobacteriati</taxon>
        <taxon>Methanobacteriota</taxon>
        <taxon>Stenosarchaea group</taxon>
        <taxon>Halobacteria</taxon>
        <taxon>Halobacteriales</taxon>
        <taxon>Natronomonadaceae</taxon>
        <taxon>Halomarina</taxon>
    </lineage>
</organism>
<comment type="caution">
    <text evidence="3">The sequence shown here is derived from an EMBL/GenBank/DDBJ whole genome shotgun (WGS) entry which is preliminary data.</text>
</comment>
<keyword evidence="1" id="KW-0812">Transmembrane</keyword>
<dbReference type="InterPro" id="IPR045679">
    <property type="entry name" value="DUF6199"/>
</dbReference>
<protein>
    <recommendedName>
        <fullName evidence="2">DUF6199 domain-containing protein</fullName>
    </recommendedName>
</protein>
<name>A0ABD6ASX4_9EURY</name>
<proteinExistence type="predicted"/>